<dbReference type="PANTHER" id="PTHR22762:SF67">
    <property type="entry name" value="ALPHA_BETA-GLUCOSIDASE AGDC-RELATED"/>
    <property type="match status" value="1"/>
</dbReference>
<dbReference type="Gene3D" id="3.20.20.80">
    <property type="entry name" value="Glycosidases"/>
    <property type="match status" value="2"/>
</dbReference>
<evidence type="ECO:0000256" key="13">
    <source>
        <dbReference type="ARBA" id="ARBA00025512"/>
    </source>
</evidence>
<gene>
    <name evidence="19" type="ORF">NKR23_g7717</name>
</gene>
<dbReference type="InterPro" id="IPR025887">
    <property type="entry name" value="Glyco_hydro_31_N_dom"/>
</dbReference>
<evidence type="ECO:0000256" key="1">
    <source>
        <dbReference type="ARBA" id="ARBA00000448"/>
    </source>
</evidence>
<dbReference type="CDD" id="cd14752">
    <property type="entry name" value="GH31_N"/>
    <property type="match status" value="1"/>
</dbReference>
<sequence>MAKLSLIRVWLCAGLASAAALTSRDYPSDEPLKKCPGYKASNVKTTATGLTADLALAGAACNVYGTDLTDLTLEVTYETDNRLHVKIQDSGNSVYQVPASVFPRPSAPGVHAKDAALKFDYKAQPFSFTVSRAKTGEVLFDTSAASLVFESQYLRLRTKLPDSPNLYGMGEHSDPLRLNTTDYIRTLWSQDAYATPNGANLYGNHPVYFEHRTTGTHGVFLLNSNGMDVMVNKTAESGQYLEYNTLGGIFDLYFVAGPTPVEVSQQYAEIVGLPAMMPYWGFGFHNCRYGYQDAFDVAEAVYNYSKAEIPLEVMWTDIDYMDRRRVFSLDPDRFPLNMMQELVDHLHANDQKYIVMVDPAVAYQQYPPFERGVEDNIFLLRSNGSIWEGVVWPGITAFPDWFSANITKYWDNEFAVFFDAESGVDIDALWIDMNEPSNFPCNFPCDNPAQAAIGYPPNPPAVRSPPRELPGWPCDFQPEGTCKRSLEESTALEARAPEGLAKTLNFGDLVLMARQTVGQQLGLPGRDLLYPKYAIHNKAAYMDSWNAAEGGISNHTVNTDVIHQNGLAMYDTHNLYGTMMSTQSREAMLSRRPGLRPMVITRSTFAGAGANVGHWLGDNVSDWPHYRWSIRMMLAFASIYQVPMVGSDVCGYADNTTEQLCARWAMLGAFSPFYRNHNNYPPSISQEFYRWESVAAAARKVIDIRYRLLDYIYTALHQQSTDGTPLVSPMFYSYPKDPETFGLELQYFYGPGLLVAPVTEENATSVSVYLPQDVFYDWYTGVQVKGTGSYVTLDDQGLTDIPLYLRGGVIVPLRLKSAMTTTELRDQDFELVVPLGADGKAQGQLYLDDGVSEEQAGTTLVDFSYARGTLKASGHFGYGTGVKIAKVTILGYGTVGCKNKRDVPGGRLQVRGEEGVVVERDAQTGAVSFEVNKPLTEGFTIELEKA</sequence>
<dbReference type="SUPFAM" id="SSF51445">
    <property type="entry name" value="(Trans)glycosidases"/>
    <property type="match status" value="1"/>
</dbReference>
<feature type="domain" description="Glycoside hydrolase family 31 TIM barrel" evidence="16">
    <location>
        <begin position="274"/>
        <end position="715"/>
    </location>
</feature>
<keyword evidence="12" id="KW-0624">Polysaccharide degradation</keyword>
<dbReference type="Pfam" id="PF13802">
    <property type="entry name" value="Gal_mutarotas_2"/>
    <property type="match status" value="1"/>
</dbReference>
<feature type="chain" id="PRO_5041463293" evidence="15">
    <location>
        <begin position="21"/>
        <end position="946"/>
    </location>
</feature>
<comment type="function">
    <text evidence="13">Glucosidase involved in the degradation of cellulosic biomass. Has both alpha- and beta-glucosidase activity.</text>
</comment>
<evidence type="ECO:0000259" key="18">
    <source>
        <dbReference type="Pfam" id="PF21365"/>
    </source>
</evidence>
<dbReference type="GO" id="GO:0000272">
    <property type="term" value="P:polysaccharide catabolic process"/>
    <property type="evidence" value="ECO:0007669"/>
    <property type="project" value="UniProtKB-KW"/>
</dbReference>
<dbReference type="Gene3D" id="2.60.40.1760">
    <property type="entry name" value="glycosyl hydrolase (family 31)"/>
    <property type="match status" value="1"/>
</dbReference>
<dbReference type="GO" id="GO:0005576">
    <property type="term" value="C:extracellular region"/>
    <property type="evidence" value="ECO:0007669"/>
    <property type="project" value="UniProtKB-SubCell"/>
</dbReference>
<dbReference type="InterPro" id="IPR048395">
    <property type="entry name" value="Glyco_hydro_31_C"/>
</dbReference>
<evidence type="ECO:0000256" key="4">
    <source>
        <dbReference type="ARBA" id="ARBA00007806"/>
    </source>
</evidence>
<dbReference type="InterPro" id="IPR017853">
    <property type="entry name" value="GH"/>
</dbReference>
<proteinExistence type="inferred from homology"/>
<dbReference type="SUPFAM" id="SSF74650">
    <property type="entry name" value="Galactose mutarotase-like"/>
    <property type="match status" value="1"/>
</dbReference>
<dbReference type="GO" id="GO:0071555">
    <property type="term" value="P:cell wall organization"/>
    <property type="evidence" value="ECO:0007669"/>
    <property type="project" value="UniProtKB-KW"/>
</dbReference>
<reference evidence="19" key="1">
    <citation type="submission" date="2022-07" db="EMBL/GenBank/DDBJ databases">
        <title>Fungi with potential for degradation of polypropylene.</title>
        <authorList>
            <person name="Gostincar C."/>
        </authorList>
    </citation>
    <scope>NUCLEOTIDE SEQUENCE</scope>
    <source>
        <strain evidence="19">EXF-13308</strain>
    </source>
</reference>
<comment type="catalytic activity">
    <reaction evidence="2">
        <text>Hydrolysis of terminal, non-reducing (1-&gt;4)-linked alpha-D-glucose residues with release of alpha-D-glucose.</text>
        <dbReference type="EC" id="3.2.1.20"/>
    </reaction>
</comment>
<evidence type="ECO:0000256" key="10">
    <source>
        <dbReference type="ARBA" id="ARBA00023295"/>
    </source>
</evidence>
<protein>
    <submittedName>
        <fullName evidence="19">Family 31 glycosyl hydrolase</fullName>
    </submittedName>
</protein>
<evidence type="ECO:0000313" key="20">
    <source>
        <dbReference type="Proteomes" id="UP001174694"/>
    </source>
</evidence>
<dbReference type="EMBL" id="JANBVO010000025">
    <property type="protein sequence ID" value="KAJ9141692.1"/>
    <property type="molecule type" value="Genomic_DNA"/>
</dbReference>
<dbReference type="Gene3D" id="2.60.40.1180">
    <property type="entry name" value="Golgi alpha-mannosidase II"/>
    <property type="match status" value="2"/>
</dbReference>
<comment type="subcellular location">
    <subcellularLocation>
        <location evidence="3">Secreted</location>
    </subcellularLocation>
</comment>
<feature type="domain" description="Glycosyl hydrolase family 31 C-terminal" evidence="18">
    <location>
        <begin position="723"/>
        <end position="811"/>
    </location>
</feature>
<feature type="signal peptide" evidence="15">
    <location>
        <begin position="1"/>
        <end position="20"/>
    </location>
</feature>
<organism evidence="19 20">
    <name type="scientific">Pleurostoma richardsiae</name>
    <dbReference type="NCBI Taxonomy" id="41990"/>
    <lineage>
        <taxon>Eukaryota</taxon>
        <taxon>Fungi</taxon>
        <taxon>Dikarya</taxon>
        <taxon>Ascomycota</taxon>
        <taxon>Pezizomycotina</taxon>
        <taxon>Sordariomycetes</taxon>
        <taxon>Sordariomycetidae</taxon>
        <taxon>Calosphaeriales</taxon>
        <taxon>Pleurostomataceae</taxon>
        <taxon>Pleurostoma</taxon>
    </lineage>
</organism>
<accession>A0AA38RAV5</accession>
<evidence type="ECO:0000256" key="12">
    <source>
        <dbReference type="ARBA" id="ARBA00023326"/>
    </source>
</evidence>
<evidence type="ECO:0000256" key="2">
    <source>
        <dbReference type="ARBA" id="ARBA00001657"/>
    </source>
</evidence>
<dbReference type="GO" id="GO:0030246">
    <property type="term" value="F:carbohydrate binding"/>
    <property type="evidence" value="ECO:0007669"/>
    <property type="project" value="InterPro"/>
</dbReference>
<evidence type="ECO:0000259" key="17">
    <source>
        <dbReference type="Pfam" id="PF13802"/>
    </source>
</evidence>
<evidence type="ECO:0000256" key="5">
    <source>
        <dbReference type="ARBA" id="ARBA00022525"/>
    </source>
</evidence>
<dbReference type="GO" id="GO:0008422">
    <property type="term" value="F:beta-glucosidase activity"/>
    <property type="evidence" value="ECO:0007669"/>
    <property type="project" value="UniProtKB-EC"/>
</dbReference>
<evidence type="ECO:0000256" key="7">
    <source>
        <dbReference type="ARBA" id="ARBA00022801"/>
    </source>
</evidence>
<dbReference type="InterPro" id="IPR013780">
    <property type="entry name" value="Glyco_hydro_b"/>
</dbReference>
<evidence type="ECO:0000256" key="8">
    <source>
        <dbReference type="ARBA" id="ARBA00023180"/>
    </source>
</evidence>
<evidence type="ECO:0000259" key="16">
    <source>
        <dbReference type="Pfam" id="PF01055"/>
    </source>
</evidence>
<dbReference type="PANTHER" id="PTHR22762">
    <property type="entry name" value="ALPHA-GLUCOSIDASE"/>
    <property type="match status" value="1"/>
</dbReference>
<dbReference type="SUPFAM" id="SSF51011">
    <property type="entry name" value="Glycosyl hydrolase domain"/>
    <property type="match status" value="1"/>
</dbReference>
<keyword evidence="20" id="KW-1185">Reference proteome</keyword>
<evidence type="ECO:0000313" key="19">
    <source>
        <dbReference type="EMBL" id="KAJ9141692.1"/>
    </source>
</evidence>
<keyword evidence="8" id="KW-0325">Glycoprotein</keyword>
<feature type="domain" description="Glycoside hydrolase family 31 N-terminal" evidence="17">
    <location>
        <begin position="118"/>
        <end position="226"/>
    </location>
</feature>
<keyword evidence="9" id="KW-0119">Carbohydrate metabolism</keyword>
<name>A0AA38RAV5_9PEZI</name>
<comment type="catalytic activity">
    <reaction evidence="1">
        <text>Hydrolysis of terminal, non-reducing beta-D-glucosyl residues with release of beta-D-glucose.</text>
        <dbReference type="EC" id="3.2.1.21"/>
    </reaction>
</comment>
<dbReference type="AlphaFoldDB" id="A0AA38RAV5"/>
<evidence type="ECO:0000256" key="3">
    <source>
        <dbReference type="ARBA" id="ARBA00004613"/>
    </source>
</evidence>
<evidence type="ECO:0000256" key="15">
    <source>
        <dbReference type="SAM" id="SignalP"/>
    </source>
</evidence>
<dbReference type="GO" id="GO:0004558">
    <property type="term" value="F:alpha-1,4-glucosidase activity"/>
    <property type="evidence" value="ECO:0007669"/>
    <property type="project" value="UniProtKB-EC"/>
</dbReference>
<dbReference type="Proteomes" id="UP001174694">
    <property type="component" value="Unassembled WGS sequence"/>
</dbReference>
<keyword evidence="7 14" id="KW-0378">Hydrolase</keyword>
<dbReference type="CDD" id="cd06602">
    <property type="entry name" value="GH31_MGAM_SI_GAA"/>
    <property type="match status" value="1"/>
</dbReference>
<keyword evidence="5" id="KW-0964">Secreted</keyword>
<comment type="similarity">
    <text evidence="4 14">Belongs to the glycosyl hydrolase 31 family.</text>
</comment>
<dbReference type="Pfam" id="PF21365">
    <property type="entry name" value="Glyco_hydro_31_3rd"/>
    <property type="match status" value="1"/>
</dbReference>
<dbReference type="Pfam" id="PF01055">
    <property type="entry name" value="Glyco_hydro_31_2nd"/>
    <property type="match status" value="1"/>
</dbReference>
<keyword evidence="10 14" id="KW-0326">Glycosidase</keyword>
<evidence type="ECO:0000256" key="14">
    <source>
        <dbReference type="RuleBase" id="RU361185"/>
    </source>
</evidence>
<evidence type="ECO:0000256" key="9">
    <source>
        <dbReference type="ARBA" id="ARBA00023277"/>
    </source>
</evidence>
<evidence type="ECO:0000256" key="11">
    <source>
        <dbReference type="ARBA" id="ARBA00023316"/>
    </source>
</evidence>
<evidence type="ECO:0000256" key="6">
    <source>
        <dbReference type="ARBA" id="ARBA00022729"/>
    </source>
</evidence>
<dbReference type="InterPro" id="IPR000322">
    <property type="entry name" value="Glyco_hydro_31_TIM"/>
</dbReference>
<keyword evidence="6 15" id="KW-0732">Signal</keyword>
<keyword evidence="11" id="KW-0961">Cell wall biogenesis/degradation</keyword>
<comment type="caution">
    <text evidence="19">The sequence shown here is derived from an EMBL/GenBank/DDBJ whole genome shotgun (WGS) entry which is preliminary data.</text>
</comment>
<dbReference type="InterPro" id="IPR011013">
    <property type="entry name" value="Gal_mutarotase_sf_dom"/>
</dbReference>